<name>A0A2H0VEA9_9BACT</name>
<proteinExistence type="inferred from homology"/>
<dbReference type="Proteomes" id="UP000230557">
    <property type="component" value="Unassembled WGS sequence"/>
</dbReference>
<dbReference type="GO" id="GO:0017061">
    <property type="term" value="F:S-methyl-5-thioadenosine phosphorylase activity"/>
    <property type="evidence" value="ECO:0007669"/>
    <property type="project" value="UniProtKB-EC"/>
</dbReference>
<evidence type="ECO:0000313" key="11">
    <source>
        <dbReference type="EMBL" id="PIR97426.1"/>
    </source>
</evidence>
<protein>
    <recommendedName>
        <fullName evidence="10">Purine nucleoside phosphorylase</fullName>
    </recommendedName>
</protein>
<evidence type="ECO:0000256" key="2">
    <source>
        <dbReference type="ARBA" id="ARBA00007353"/>
    </source>
</evidence>
<dbReference type="SUPFAM" id="SSF64438">
    <property type="entry name" value="CNF1/YfiH-like putative cysteine hydrolases"/>
    <property type="match status" value="1"/>
</dbReference>
<dbReference type="Gene3D" id="3.60.140.10">
    <property type="entry name" value="CNF1/YfiH-like putative cysteine hydrolases"/>
    <property type="match status" value="1"/>
</dbReference>
<dbReference type="PANTHER" id="PTHR30616:SF2">
    <property type="entry name" value="PURINE NUCLEOSIDE PHOSPHORYLASE LACC1"/>
    <property type="match status" value="1"/>
</dbReference>
<keyword evidence="3" id="KW-0808">Transferase</keyword>
<dbReference type="GO" id="GO:0005507">
    <property type="term" value="F:copper ion binding"/>
    <property type="evidence" value="ECO:0007669"/>
    <property type="project" value="TreeGrafter"/>
</dbReference>
<dbReference type="NCBIfam" id="TIGR00726">
    <property type="entry name" value="peptidoglycan editing factor PgeF"/>
    <property type="match status" value="1"/>
</dbReference>
<comment type="catalytic activity">
    <reaction evidence="8">
        <text>adenosine + phosphate = alpha-D-ribose 1-phosphate + adenine</text>
        <dbReference type="Rhea" id="RHEA:27642"/>
        <dbReference type="ChEBI" id="CHEBI:16335"/>
        <dbReference type="ChEBI" id="CHEBI:16708"/>
        <dbReference type="ChEBI" id="CHEBI:43474"/>
        <dbReference type="ChEBI" id="CHEBI:57720"/>
        <dbReference type="EC" id="2.4.2.1"/>
    </reaction>
    <physiologicalReaction direction="left-to-right" evidence="8">
        <dbReference type="Rhea" id="RHEA:27643"/>
    </physiologicalReaction>
</comment>
<evidence type="ECO:0000313" key="12">
    <source>
        <dbReference type="Proteomes" id="UP000230557"/>
    </source>
</evidence>
<dbReference type="Pfam" id="PF02578">
    <property type="entry name" value="Cu-oxidase_4"/>
    <property type="match status" value="1"/>
</dbReference>
<dbReference type="EMBL" id="PFAJ01000017">
    <property type="protein sequence ID" value="PIR97426.1"/>
    <property type="molecule type" value="Genomic_DNA"/>
</dbReference>
<evidence type="ECO:0000256" key="3">
    <source>
        <dbReference type="ARBA" id="ARBA00022679"/>
    </source>
</evidence>
<dbReference type="InterPro" id="IPR011324">
    <property type="entry name" value="Cytotoxic_necrot_fac-like_cat"/>
</dbReference>
<dbReference type="AlphaFoldDB" id="A0A2H0VEA9"/>
<evidence type="ECO:0000256" key="5">
    <source>
        <dbReference type="ARBA" id="ARBA00022801"/>
    </source>
</evidence>
<evidence type="ECO:0000256" key="1">
    <source>
        <dbReference type="ARBA" id="ARBA00000553"/>
    </source>
</evidence>
<keyword evidence="6" id="KW-0862">Zinc</keyword>
<comment type="caution">
    <text evidence="11">The sequence shown here is derived from an EMBL/GenBank/DDBJ whole genome shotgun (WGS) entry which is preliminary data.</text>
</comment>
<dbReference type="PANTHER" id="PTHR30616">
    <property type="entry name" value="UNCHARACTERIZED PROTEIN YFIH"/>
    <property type="match status" value="1"/>
</dbReference>
<evidence type="ECO:0000256" key="10">
    <source>
        <dbReference type="RuleBase" id="RU361274"/>
    </source>
</evidence>
<reference evidence="12" key="1">
    <citation type="submission" date="2017-09" db="EMBL/GenBank/DDBJ databases">
        <title>Depth-based differentiation of microbial function through sediment-hosted aquifers and enrichment of novel symbionts in the deep terrestrial subsurface.</title>
        <authorList>
            <person name="Probst A.J."/>
            <person name="Ladd B."/>
            <person name="Jarett J.K."/>
            <person name="Geller-Mcgrath D.E."/>
            <person name="Sieber C.M.K."/>
            <person name="Emerson J.B."/>
            <person name="Anantharaman K."/>
            <person name="Thomas B.C."/>
            <person name="Malmstrom R."/>
            <person name="Stieglmeier M."/>
            <person name="Klingl A."/>
            <person name="Woyke T."/>
            <person name="Ryan C.M."/>
            <person name="Banfield J.F."/>
        </authorList>
    </citation>
    <scope>NUCLEOTIDE SEQUENCE [LARGE SCALE GENOMIC DNA]</scope>
</reference>
<dbReference type="CDD" id="cd16833">
    <property type="entry name" value="YfiH"/>
    <property type="match status" value="1"/>
</dbReference>
<evidence type="ECO:0000256" key="9">
    <source>
        <dbReference type="ARBA" id="ARBA00049893"/>
    </source>
</evidence>
<dbReference type="InterPro" id="IPR003730">
    <property type="entry name" value="Cu_polyphenol_OxRdtase"/>
</dbReference>
<comment type="catalytic activity">
    <reaction evidence="7">
        <text>adenosine + H2O + H(+) = inosine + NH4(+)</text>
        <dbReference type="Rhea" id="RHEA:24408"/>
        <dbReference type="ChEBI" id="CHEBI:15377"/>
        <dbReference type="ChEBI" id="CHEBI:15378"/>
        <dbReference type="ChEBI" id="CHEBI:16335"/>
        <dbReference type="ChEBI" id="CHEBI:17596"/>
        <dbReference type="ChEBI" id="CHEBI:28938"/>
        <dbReference type="EC" id="3.5.4.4"/>
    </reaction>
    <physiologicalReaction direction="left-to-right" evidence="7">
        <dbReference type="Rhea" id="RHEA:24409"/>
    </physiologicalReaction>
</comment>
<dbReference type="GO" id="GO:0016787">
    <property type="term" value="F:hydrolase activity"/>
    <property type="evidence" value="ECO:0007669"/>
    <property type="project" value="UniProtKB-KW"/>
</dbReference>
<evidence type="ECO:0000256" key="6">
    <source>
        <dbReference type="ARBA" id="ARBA00022833"/>
    </source>
</evidence>
<keyword evidence="5" id="KW-0378">Hydrolase</keyword>
<evidence type="ECO:0000256" key="7">
    <source>
        <dbReference type="ARBA" id="ARBA00047989"/>
    </source>
</evidence>
<sequence>MILEDFSEYPEIIIGVSEKPDGNMKLGARESKNNRERFFSNKKIPFTSVVSAGLVHGARVKIVGKKNRGKIVKGTDGLATKDRGTILTVTVADCIPIYFYDQEKQVVAIAHGGWKGILAGIVLNTLTALEDNFKVNPKMLRVLLGPGIQRCHYEIQNNVAEKFKMYPKALFLKEKHYLDLFKVIRLQLVEKGLREENISVSGQCTYEDETRFFSYRRDKPKTVQAMVAFIGFRN</sequence>
<evidence type="ECO:0000256" key="8">
    <source>
        <dbReference type="ARBA" id="ARBA00048968"/>
    </source>
</evidence>
<keyword evidence="4" id="KW-0479">Metal-binding</keyword>
<evidence type="ECO:0000256" key="4">
    <source>
        <dbReference type="ARBA" id="ARBA00022723"/>
    </source>
</evidence>
<comment type="catalytic activity">
    <reaction evidence="1">
        <text>inosine + phosphate = alpha-D-ribose 1-phosphate + hypoxanthine</text>
        <dbReference type="Rhea" id="RHEA:27646"/>
        <dbReference type="ChEBI" id="CHEBI:17368"/>
        <dbReference type="ChEBI" id="CHEBI:17596"/>
        <dbReference type="ChEBI" id="CHEBI:43474"/>
        <dbReference type="ChEBI" id="CHEBI:57720"/>
        <dbReference type="EC" id="2.4.2.1"/>
    </reaction>
    <physiologicalReaction direction="left-to-right" evidence="1">
        <dbReference type="Rhea" id="RHEA:27647"/>
    </physiologicalReaction>
</comment>
<comment type="similarity">
    <text evidence="2 10">Belongs to the purine nucleoside phosphorylase YfiH/LACC1 family.</text>
</comment>
<gene>
    <name evidence="11" type="ORF">COT91_01315</name>
</gene>
<accession>A0A2H0VEA9</accession>
<comment type="catalytic activity">
    <reaction evidence="9">
        <text>S-methyl-5'-thioadenosine + phosphate = 5-(methylsulfanyl)-alpha-D-ribose 1-phosphate + adenine</text>
        <dbReference type="Rhea" id="RHEA:11852"/>
        <dbReference type="ChEBI" id="CHEBI:16708"/>
        <dbReference type="ChEBI" id="CHEBI:17509"/>
        <dbReference type="ChEBI" id="CHEBI:43474"/>
        <dbReference type="ChEBI" id="CHEBI:58533"/>
        <dbReference type="EC" id="2.4.2.28"/>
    </reaction>
    <physiologicalReaction direction="left-to-right" evidence="9">
        <dbReference type="Rhea" id="RHEA:11853"/>
    </physiologicalReaction>
</comment>
<dbReference type="InterPro" id="IPR038371">
    <property type="entry name" value="Cu_polyphenol_OxRdtase_sf"/>
</dbReference>
<organism evidence="11 12">
    <name type="scientific">Candidatus Doudnabacteria bacterium CG10_big_fil_rev_8_21_14_0_10_41_10</name>
    <dbReference type="NCBI Taxonomy" id="1974551"/>
    <lineage>
        <taxon>Bacteria</taxon>
        <taxon>Candidatus Doudnaibacteriota</taxon>
    </lineage>
</organism>